<keyword evidence="2" id="KW-0560">Oxidoreductase</keyword>
<keyword evidence="2" id="KW-0503">Monooxygenase</keyword>
<dbReference type="PRINTS" id="PR00420">
    <property type="entry name" value="RNGMNOXGNASE"/>
</dbReference>
<keyword evidence="3" id="KW-1185">Reference proteome</keyword>
<evidence type="ECO:0000259" key="1">
    <source>
        <dbReference type="Pfam" id="PF01494"/>
    </source>
</evidence>
<dbReference type="Proteomes" id="UP000218238">
    <property type="component" value="Unassembled WGS sequence"/>
</dbReference>
<dbReference type="Gene3D" id="3.50.50.60">
    <property type="entry name" value="FAD/NAD(P)-binding domain"/>
    <property type="match status" value="1"/>
</dbReference>
<dbReference type="PANTHER" id="PTHR46496:SF8">
    <property type="entry name" value="FAD-BINDING DOMAIN-CONTAINING PROTEIN"/>
    <property type="match status" value="1"/>
</dbReference>
<organism evidence="2 3">
    <name type="scientific">Brunnivagina elsteri CCALA 953</name>
    <dbReference type="NCBI Taxonomy" id="987040"/>
    <lineage>
        <taxon>Bacteria</taxon>
        <taxon>Bacillati</taxon>
        <taxon>Cyanobacteriota</taxon>
        <taxon>Cyanophyceae</taxon>
        <taxon>Nostocales</taxon>
        <taxon>Calotrichaceae</taxon>
        <taxon>Brunnivagina</taxon>
    </lineage>
</organism>
<dbReference type="SUPFAM" id="SSF51905">
    <property type="entry name" value="FAD/NAD(P)-binding domain"/>
    <property type="match status" value="1"/>
</dbReference>
<protein>
    <submittedName>
        <fullName evidence="2">FAD-binding monooxygenase</fullName>
    </submittedName>
</protein>
<dbReference type="GO" id="GO:0004497">
    <property type="term" value="F:monooxygenase activity"/>
    <property type="evidence" value="ECO:0007669"/>
    <property type="project" value="UniProtKB-KW"/>
</dbReference>
<dbReference type="Pfam" id="PF01494">
    <property type="entry name" value="FAD_binding_3"/>
    <property type="match status" value="1"/>
</dbReference>
<sequence length="393" mass="43884">MQNIKKVAIIGAGLGGLAVAVALRKLWCDVQVYEKAQDFRPVGGGLGLLPNGLNFLDAIEPGIVETIKNSGCEVKVSVLKNTQGETIRTNPGSRFEDKYGQPLITVWWWRLQQILASKLPSENIHLNHRCTGFEQEEDHVFIYFENGKKVSADLLIGADGINSVVREALIGDGKPRYLGSMSWRTVIKCHQELLNPGELGFVKGDQEFMYLLNVGDGHISWLYRKSSPDYTLSQDVDEVKSRLLSQLTNWGESLRSLVEATPAERILEGPICDRLPLKSWSKGRVTLLGDAAHPMAPALGQGANSTFEDAYELALCFSQASSIEEALATYEQRRIPRTELIQNRSALGETRYYATNSEPLDQQMQEQSQMTSEEYQDWVFNYKPSLELIPSSV</sequence>
<dbReference type="EMBL" id="NTFS01000132">
    <property type="protein sequence ID" value="PAX53591.1"/>
    <property type="molecule type" value="Genomic_DNA"/>
</dbReference>
<dbReference type="PANTHER" id="PTHR46496">
    <property type="match status" value="1"/>
</dbReference>
<comment type="caution">
    <text evidence="2">The sequence shown here is derived from an EMBL/GenBank/DDBJ whole genome shotgun (WGS) entry which is preliminary data.</text>
</comment>
<dbReference type="InterPro" id="IPR036188">
    <property type="entry name" value="FAD/NAD-bd_sf"/>
</dbReference>
<dbReference type="AlphaFoldDB" id="A0A2A2TIH9"/>
<dbReference type="InterPro" id="IPR002938">
    <property type="entry name" value="FAD-bd"/>
</dbReference>
<dbReference type="RefSeq" id="WP_095722187.1">
    <property type="nucleotide sequence ID" value="NZ_NTFS01000132.1"/>
</dbReference>
<name>A0A2A2TIH9_9CYAN</name>
<feature type="domain" description="FAD-binding" evidence="1">
    <location>
        <begin position="6"/>
        <end position="341"/>
    </location>
</feature>
<dbReference type="GO" id="GO:0071949">
    <property type="term" value="F:FAD binding"/>
    <property type="evidence" value="ECO:0007669"/>
    <property type="project" value="InterPro"/>
</dbReference>
<dbReference type="OrthoDB" id="9766816at2"/>
<proteinExistence type="predicted"/>
<gene>
    <name evidence="2" type="ORF">CK510_13460</name>
</gene>
<evidence type="ECO:0000313" key="2">
    <source>
        <dbReference type="EMBL" id="PAX53591.1"/>
    </source>
</evidence>
<reference evidence="2 3" key="1">
    <citation type="submission" date="2017-08" db="EMBL/GenBank/DDBJ databases">
        <title>Draft genome sequence of filamentous cyanobacterium Calothrix elsteri CCALA 953.</title>
        <authorList>
            <person name="Gagunashvili A.N."/>
            <person name="Elster J."/>
            <person name="Andresson O.S."/>
        </authorList>
    </citation>
    <scope>NUCLEOTIDE SEQUENCE [LARGE SCALE GENOMIC DNA]</scope>
    <source>
        <strain evidence="2 3">CCALA 953</strain>
    </source>
</reference>
<evidence type="ECO:0000313" key="3">
    <source>
        <dbReference type="Proteomes" id="UP000218238"/>
    </source>
</evidence>
<accession>A0A2A2TIH9</accession>